<sequence length="983" mass="109312">MLSPLKRSDSIEIKGRRRDSERREYGNFLLDTSSGIVRNEEEEVRGRSPQQSHRRRLHQKKRSGTRSDLNLLFDSDEDFEDLDISEGEQGISNRNRQSLKLGAFVEDELQLEDVAWSDHATTAIAPFPLPFARKASKPVLTSKADVKESMVGDLVISGLQPPKGKRHTRKVSIQSALEPSSPSPSQNSVMSTRKRSYTGPPGPGDSLLAILSKSYDPLTEVNLRRHEVALASRYHRPVTSLAIALGHCTRSQENILPSESQEGHSRALDQVLTMTTEMEPPVFEPDGSDCDVPGEVSKRKRSQVSLLSATRPNFELPARESSDFLPDFPQHISLQPAPVIDPQKTQQVSLLRDTADSALPAFTEIVVKDEALLTFPTPSELEEDTQGIFPSQQTEDPHDSMTITPCHPANQIRKGYVLDRYLGKTKAKEIDATLLGKEEVEIGAPYLSLSLIRKVSVLTSASHSYESHDTITVKDPISRTPTNGANLGQNSLSFSLALQECHEVGENDVPSPLQVQDEDLNELKVARPIPSKAKVEQVLQPVASPSLTVVQLHHNLWRDVTLSLEDDESLPSGDITSLPHPTRIFYLKVAEGQVLAYFDAEEKSPSKTKQRGRIPWLHQKYDPRKPRTDSFSQRFSAFRLTTAPVSSLKRSGKLFSDVENFAVDVRSLDETGEDLIMFVSESRVKQLLSFLGRLEGIEITVKMIDTSLIMKSKPHLVAERGTKDRGDSNVASKQRKHYHISSASMITSLVRSFKERVIGDNHFQASEKGLGSSPMVSDERLGSPDYAQRGADSKDTAFKTPDITPSSPRKRRQAQDTPCRAMPFRKLDRERSGWAPESRSFVQQTEAEELFGLSRYHSSSSSFSSSSTTLPRCETGPIGIKKGVARELKPPSVRSIECLSTLSSTQVPSFLKFFQTKIHSSSAISKPLDSHDFSLIRQHSRSKPSSAPPYLWKVVSTRKAEPRTRELFGKWSATTTQASLGMV</sequence>
<organism evidence="1 2">
    <name type="scientific">Violaceomyces palustris</name>
    <dbReference type="NCBI Taxonomy" id="1673888"/>
    <lineage>
        <taxon>Eukaryota</taxon>
        <taxon>Fungi</taxon>
        <taxon>Dikarya</taxon>
        <taxon>Basidiomycota</taxon>
        <taxon>Ustilaginomycotina</taxon>
        <taxon>Ustilaginomycetes</taxon>
        <taxon>Violaceomycetales</taxon>
        <taxon>Violaceomycetaceae</taxon>
        <taxon>Violaceomyces</taxon>
    </lineage>
</organism>
<evidence type="ECO:0000313" key="2">
    <source>
        <dbReference type="Proteomes" id="UP000245626"/>
    </source>
</evidence>
<name>A0ACD0P4N3_9BASI</name>
<proteinExistence type="predicted"/>
<dbReference type="Proteomes" id="UP000245626">
    <property type="component" value="Unassembled WGS sequence"/>
</dbReference>
<keyword evidence="2" id="KW-1185">Reference proteome</keyword>
<evidence type="ECO:0000313" key="1">
    <source>
        <dbReference type="EMBL" id="PWN53012.1"/>
    </source>
</evidence>
<accession>A0ACD0P4N3</accession>
<dbReference type="EMBL" id="KZ819746">
    <property type="protein sequence ID" value="PWN53012.1"/>
    <property type="molecule type" value="Genomic_DNA"/>
</dbReference>
<protein>
    <submittedName>
        <fullName evidence="1">Uncharacterized protein</fullName>
    </submittedName>
</protein>
<reference evidence="1 2" key="1">
    <citation type="journal article" date="2018" name="Mol. Biol. Evol.">
        <title>Broad Genomic Sampling Reveals a Smut Pathogenic Ancestry of the Fungal Clade Ustilaginomycotina.</title>
        <authorList>
            <person name="Kijpornyongpan T."/>
            <person name="Mondo S.J."/>
            <person name="Barry K."/>
            <person name="Sandor L."/>
            <person name="Lee J."/>
            <person name="Lipzen A."/>
            <person name="Pangilinan J."/>
            <person name="LaButti K."/>
            <person name="Hainaut M."/>
            <person name="Henrissat B."/>
            <person name="Grigoriev I.V."/>
            <person name="Spatafora J.W."/>
            <person name="Aime M.C."/>
        </authorList>
    </citation>
    <scope>NUCLEOTIDE SEQUENCE [LARGE SCALE GENOMIC DNA]</scope>
    <source>
        <strain evidence="1 2">SA 807</strain>
    </source>
</reference>
<gene>
    <name evidence="1" type="ORF">IE53DRAFT_377683</name>
</gene>